<reference evidence="10" key="1">
    <citation type="submission" date="2023-09" db="EMBL/GenBank/DDBJ databases">
        <authorList>
            <consortium name="CW5 consortium"/>
            <person name="Lu C.-W."/>
        </authorList>
    </citation>
    <scope>NUCLEOTIDE SEQUENCE</scope>
    <source>
        <strain evidence="10">KPS</strain>
    </source>
</reference>
<organism evidence="10 11">
    <name type="scientific">Nitratidesulfovibrio liaohensis</name>
    <dbReference type="NCBI Taxonomy" id="2604158"/>
    <lineage>
        <taxon>Bacteria</taxon>
        <taxon>Pseudomonadati</taxon>
        <taxon>Thermodesulfobacteriota</taxon>
        <taxon>Desulfovibrionia</taxon>
        <taxon>Desulfovibrionales</taxon>
        <taxon>Desulfovibrionaceae</taxon>
        <taxon>Nitratidesulfovibrio</taxon>
    </lineage>
</organism>
<feature type="transmembrane region" description="Helical" evidence="8">
    <location>
        <begin position="12"/>
        <end position="33"/>
    </location>
</feature>
<dbReference type="Gene3D" id="3.30.450.20">
    <property type="entry name" value="PAS domain"/>
    <property type="match status" value="1"/>
</dbReference>
<sequence length="531" mass="58483">MLIFSTIESKLRAYTVILLTLPLLAACIAFYAIMRQANITNAYHDIYTETSYTKYSINTWLEHRAGDIEHVAATPSALLKDPKFTSDFFKAFLKSHEDFKSLVLFDTAGNVRTSIPETQRGNVADREYFARARKGLATTTSLLKSRLSGEYIIIVAHPMQDEKGAFSGVLTGAISINTILQTFSLSYSSNSWRPFLLDAQTHIPLADMESGSAKIIPPPDGDTDTPQIYRNSDNARVIGASMPAKGGEWLVVMEKPVAEILGGMERMLLVLAIASLGTMVALLPYIRRFSSGVVGPVKTISALSTRMLEGQYDAECILIDTNRTPVEIATLYDNFCKMSERLSRYVEELEVYTSTDPLTGLGNRRSLQKEGARIIEMCKRSGTQCSCLVLDLDHFKRVNDAYGHPTGDVALQTASAIIMRNIRKADFAARLGGEEFTVIASHTPTDQALVLAERIRADVERTSITHDGHTFTMTISVGVAPVSASCDSSATPLDDVISKADCALYKAKNNGRNRVEQWHAEDATMSCKHHQ</sequence>
<gene>
    <name evidence="10" type="ORF">KPS_001004</name>
</gene>
<dbReference type="InterPro" id="IPR029787">
    <property type="entry name" value="Nucleotide_cyclase"/>
</dbReference>
<dbReference type="CDD" id="cd12914">
    <property type="entry name" value="PDC1_DGC_like"/>
    <property type="match status" value="1"/>
</dbReference>
<evidence type="ECO:0000256" key="4">
    <source>
        <dbReference type="ARBA" id="ARBA00022692"/>
    </source>
</evidence>
<dbReference type="RefSeq" id="WP_309542333.1">
    <property type="nucleotide sequence ID" value="NZ_CP133659.1"/>
</dbReference>
<evidence type="ECO:0000313" key="10">
    <source>
        <dbReference type="EMBL" id="WMW66433.1"/>
    </source>
</evidence>
<evidence type="ECO:0000256" key="5">
    <source>
        <dbReference type="ARBA" id="ARBA00022989"/>
    </source>
</evidence>
<evidence type="ECO:0000256" key="6">
    <source>
        <dbReference type="ARBA" id="ARBA00023136"/>
    </source>
</evidence>
<dbReference type="PROSITE" id="PS50887">
    <property type="entry name" value="GGDEF"/>
    <property type="match status" value="1"/>
</dbReference>
<dbReference type="EC" id="2.7.7.65" evidence="2"/>
<dbReference type="InterPro" id="IPR033479">
    <property type="entry name" value="dCache_1"/>
</dbReference>
<keyword evidence="10" id="KW-0808">Transferase</keyword>
<evidence type="ECO:0000256" key="7">
    <source>
        <dbReference type="ARBA" id="ARBA00034247"/>
    </source>
</evidence>
<dbReference type="Gene3D" id="3.30.70.270">
    <property type="match status" value="1"/>
</dbReference>
<keyword evidence="6 8" id="KW-0472">Membrane</keyword>
<keyword evidence="11" id="KW-1185">Reference proteome</keyword>
<dbReference type="Gene3D" id="6.10.340.10">
    <property type="match status" value="1"/>
</dbReference>
<comment type="catalytic activity">
    <reaction evidence="7">
        <text>2 GTP = 3',3'-c-di-GMP + 2 diphosphate</text>
        <dbReference type="Rhea" id="RHEA:24898"/>
        <dbReference type="ChEBI" id="CHEBI:33019"/>
        <dbReference type="ChEBI" id="CHEBI:37565"/>
        <dbReference type="ChEBI" id="CHEBI:58805"/>
        <dbReference type="EC" id="2.7.7.65"/>
    </reaction>
</comment>
<evidence type="ECO:0000313" key="11">
    <source>
        <dbReference type="Proteomes" id="UP001180616"/>
    </source>
</evidence>
<keyword evidence="10" id="KW-0548">Nucleotidyltransferase</keyword>
<dbReference type="Proteomes" id="UP001180616">
    <property type="component" value="Chromosome"/>
</dbReference>
<dbReference type="Pfam" id="PF00990">
    <property type="entry name" value="GGDEF"/>
    <property type="match status" value="1"/>
</dbReference>
<dbReference type="PANTHER" id="PTHR45138:SF9">
    <property type="entry name" value="DIGUANYLATE CYCLASE DGCM-RELATED"/>
    <property type="match status" value="1"/>
</dbReference>
<dbReference type="InterPro" id="IPR000160">
    <property type="entry name" value="GGDEF_dom"/>
</dbReference>
<evidence type="ECO:0000256" key="8">
    <source>
        <dbReference type="SAM" id="Phobius"/>
    </source>
</evidence>
<dbReference type="CDD" id="cd01949">
    <property type="entry name" value="GGDEF"/>
    <property type="match status" value="1"/>
</dbReference>
<evidence type="ECO:0000259" key="9">
    <source>
        <dbReference type="PROSITE" id="PS50887"/>
    </source>
</evidence>
<proteinExistence type="predicted"/>
<name>A0ABY9R6J1_9BACT</name>
<protein>
    <recommendedName>
        <fullName evidence="2">diguanylate cyclase</fullName>
        <ecNumber evidence="2">2.7.7.65</ecNumber>
    </recommendedName>
</protein>
<evidence type="ECO:0000256" key="1">
    <source>
        <dbReference type="ARBA" id="ARBA00004651"/>
    </source>
</evidence>
<dbReference type="InterPro" id="IPR043128">
    <property type="entry name" value="Rev_trsase/Diguanyl_cyclase"/>
</dbReference>
<dbReference type="PANTHER" id="PTHR45138">
    <property type="entry name" value="REGULATORY COMPONENTS OF SENSORY TRANSDUCTION SYSTEM"/>
    <property type="match status" value="1"/>
</dbReference>
<dbReference type="SUPFAM" id="SSF55073">
    <property type="entry name" value="Nucleotide cyclase"/>
    <property type="match status" value="1"/>
</dbReference>
<keyword evidence="5 8" id="KW-1133">Transmembrane helix</keyword>
<comment type="subcellular location">
    <subcellularLocation>
        <location evidence="1">Cell membrane</location>
        <topology evidence="1">Multi-pass membrane protein</topology>
    </subcellularLocation>
</comment>
<dbReference type="InterPro" id="IPR050469">
    <property type="entry name" value="Diguanylate_Cyclase"/>
</dbReference>
<accession>A0ABY9R6J1</accession>
<feature type="domain" description="GGDEF" evidence="9">
    <location>
        <begin position="383"/>
        <end position="520"/>
    </location>
</feature>
<keyword evidence="4 8" id="KW-0812">Transmembrane</keyword>
<dbReference type="GO" id="GO:0052621">
    <property type="term" value="F:diguanylate cyclase activity"/>
    <property type="evidence" value="ECO:0007669"/>
    <property type="project" value="UniProtKB-EC"/>
</dbReference>
<dbReference type="EMBL" id="CP133659">
    <property type="protein sequence ID" value="WMW66433.1"/>
    <property type="molecule type" value="Genomic_DNA"/>
</dbReference>
<evidence type="ECO:0000256" key="2">
    <source>
        <dbReference type="ARBA" id="ARBA00012528"/>
    </source>
</evidence>
<evidence type="ECO:0000256" key="3">
    <source>
        <dbReference type="ARBA" id="ARBA00022475"/>
    </source>
</evidence>
<dbReference type="Pfam" id="PF02743">
    <property type="entry name" value="dCache_1"/>
    <property type="match status" value="1"/>
</dbReference>
<dbReference type="SMART" id="SM00267">
    <property type="entry name" value="GGDEF"/>
    <property type="match status" value="1"/>
</dbReference>
<keyword evidence="3" id="KW-1003">Cell membrane</keyword>
<dbReference type="NCBIfam" id="TIGR00254">
    <property type="entry name" value="GGDEF"/>
    <property type="match status" value="1"/>
</dbReference>
<feature type="transmembrane region" description="Helical" evidence="8">
    <location>
        <begin position="268"/>
        <end position="286"/>
    </location>
</feature>